<reference evidence="1 2" key="1">
    <citation type="submission" date="2018-06" db="EMBL/GenBank/DDBJ databases">
        <title>A transcriptomic atlas of mushroom development highlights an independent origin of complex multicellularity.</title>
        <authorList>
            <consortium name="DOE Joint Genome Institute"/>
            <person name="Krizsan K."/>
            <person name="Almasi E."/>
            <person name="Merenyi Z."/>
            <person name="Sahu N."/>
            <person name="Viragh M."/>
            <person name="Koszo T."/>
            <person name="Mondo S."/>
            <person name="Kiss B."/>
            <person name="Balint B."/>
            <person name="Kues U."/>
            <person name="Barry K."/>
            <person name="Hegedus J.C."/>
            <person name="Henrissat B."/>
            <person name="Johnson J."/>
            <person name="Lipzen A."/>
            <person name="Ohm R."/>
            <person name="Nagy I."/>
            <person name="Pangilinan J."/>
            <person name="Yan J."/>
            <person name="Xiong Y."/>
            <person name="Grigoriev I.V."/>
            <person name="Hibbett D.S."/>
            <person name="Nagy L.G."/>
        </authorList>
    </citation>
    <scope>NUCLEOTIDE SEQUENCE [LARGE SCALE GENOMIC DNA]</scope>
    <source>
        <strain evidence="1 2">SZMC22713</strain>
    </source>
</reference>
<keyword evidence="2" id="KW-1185">Reference proteome</keyword>
<gene>
    <name evidence="1" type="ORF">BD410DRAFT_623525</name>
</gene>
<accession>A0A4Y7PP75</accession>
<dbReference type="Proteomes" id="UP000294933">
    <property type="component" value="Unassembled WGS sequence"/>
</dbReference>
<protein>
    <submittedName>
        <fullName evidence="1">Uncharacterized protein</fullName>
    </submittedName>
</protein>
<evidence type="ECO:0000313" key="2">
    <source>
        <dbReference type="Proteomes" id="UP000294933"/>
    </source>
</evidence>
<name>A0A4Y7PP75_9AGAM</name>
<dbReference type="OrthoDB" id="361020at2759"/>
<dbReference type="STRING" id="50990.A0A4Y7PP75"/>
<evidence type="ECO:0000313" key="1">
    <source>
        <dbReference type="EMBL" id="TDL16379.1"/>
    </source>
</evidence>
<organism evidence="1 2">
    <name type="scientific">Rickenella mellea</name>
    <dbReference type="NCBI Taxonomy" id="50990"/>
    <lineage>
        <taxon>Eukaryota</taxon>
        <taxon>Fungi</taxon>
        <taxon>Dikarya</taxon>
        <taxon>Basidiomycota</taxon>
        <taxon>Agaricomycotina</taxon>
        <taxon>Agaricomycetes</taxon>
        <taxon>Hymenochaetales</taxon>
        <taxon>Rickenellaceae</taxon>
        <taxon>Rickenella</taxon>
    </lineage>
</organism>
<dbReference type="AlphaFoldDB" id="A0A4Y7PP75"/>
<proteinExistence type="predicted"/>
<dbReference type="VEuPathDB" id="FungiDB:BD410DRAFT_623525"/>
<dbReference type="EMBL" id="ML170244">
    <property type="protein sequence ID" value="TDL16379.1"/>
    <property type="molecule type" value="Genomic_DNA"/>
</dbReference>
<sequence>MSESMSDIHQAIVQYLDDFSVENPYFRSFNAIVRQQLDPVWHKVGPKSKQLVSPNIRLTRIPRVSRNDCSLKFYLCVGCSETEPITVTLYGRSKYDVSNRQTQMLSNNVSFTRK</sequence>